<protein>
    <submittedName>
        <fullName evidence="3">Tape measure protein</fullName>
    </submittedName>
</protein>
<comment type="caution">
    <text evidence="3">The sequence shown here is derived from an EMBL/GenBank/DDBJ whole genome shotgun (WGS) entry which is preliminary data.</text>
</comment>
<sequence length="1097" mass="115407">MTEQYSVEAVLSARDGGFSSSMNSAVKSLGNLDSGSKSATKSITAIAVGMGAVQVASKVFGVLANSMDSAISRFDTMQRYPKVMSALGFSAEESTTSVNKLADGIDGLPTKLDDVVSTAQQMTAITGNMDKSTDATIALNNAMLASGASTSDAQRGLQQYIQMLSTGTVDLQSWKTLQETMPIGLQKTAEAMGFVGETAQRDLYAALKDGTVTFREFQNKLIDLGTGTGELAKLAKVNSEGIATSFGNLKNAAAKGIATVITSFDTLSKKVTGKNIAQNLDSLKGVVNTTFKVIGKSIEATAPVLELAADGMKFVASQGDILIPVLSGVAAGFMAWKTISAINTIIAQTDALMVAAGMSGKALTIMTQANTAATVTATLAKQGYTTAEIASMTATKAQVASLAAQNGILPIGSALIGVMTGSITASTVATTLMTAATTAFSTALKIATGPIGWVVAGIGALVAGGVALSKWLNKETEASKKLNKEQTALASSTKTLTDSTASNIKRRQEELSTIETNSQAYQDLGDQIVDLASKEKLTRDEKKLLKDSVEQLNGSVAGLNLQYDEEGKMLSMTAEQMKARIEAYKNQETANQAQDDLLTILKEQHEVEGKLAETTALRDEWNKKLEEGTVKGKEHKEALKELDDQEKTLTETQRALGEEQKNTQATLTEANAAVADAVENGTMRQVVSYQTLTDAQKTAVDGMKSKWQEYQDAATNMFDTLSDKQEMSVGEMQKNLEENQRVISTWAENIANLASRGVDEGLLAKLRDAGPESAGYVAAMVSASDAELQNLSSTYAKGGETATSAFKTAWDTGAQGIDEKVTSMIFSAGDSLTSAIQKADFKSLGEMVPKGAAEGVKSGSKDVSDAAGEMASEADEAFASEAGIHSPSRVFHEHGENLARGAEDGVKSGTSDVVSAVKSMAEESASAFDGLENQMQSSGSNAMAGFANGINENAHLAINAANSVANQVAETINSALDIHSPSRVTRKSGENTTEGLEVGLLSRLRTLAKSAQKVAQTVAENMQVRSQQKFDLGLAGSGYSMSFDMSSSVQEPQIPPIYVTSIAELDGKVVTKQLTPQLATELQKQQSKTNLSKGRRV</sequence>
<evidence type="ECO:0000256" key="1">
    <source>
        <dbReference type="SAM" id="Coils"/>
    </source>
</evidence>
<proteinExistence type="predicted"/>
<name>A0AAW8RXJ9_ENTAV</name>
<accession>A0AAW8RXJ9</accession>
<evidence type="ECO:0000313" key="4">
    <source>
        <dbReference type="Proteomes" id="UP001260773"/>
    </source>
</evidence>
<organism evidence="3 4">
    <name type="scientific">Enterococcus avium</name>
    <name type="common">Streptococcus avium</name>
    <dbReference type="NCBI Taxonomy" id="33945"/>
    <lineage>
        <taxon>Bacteria</taxon>
        <taxon>Bacillati</taxon>
        <taxon>Bacillota</taxon>
        <taxon>Bacilli</taxon>
        <taxon>Lactobacillales</taxon>
        <taxon>Enterococcaceae</taxon>
        <taxon>Enterococcus</taxon>
    </lineage>
</organism>
<feature type="coiled-coil region" evidence="1">
    <location>
        <begin position="635"/>
        <end position="662"/>
    </location>
</feature>
<evidence type="ECO:0000259" key="2">
    <source>
        <dbReference type="Pfam" id="PF20155"/>
    </source>
</evidence>
<dbReference type="Pfam" id="PF20155">
    <property type="entry name" value="TMP_3"/>
    <property type="match status" value="1"/>
</dbReference>
<keyword evidence="1" id="KW-0175">Coiled coil</keyword>
<dbReference type="InterPro" id="IPR013491">
    <property type="entry name" value="Tape_meas_N"/>
</dbReference>
<evidence type="ECO:0000313" key="3">
    <source>
        <dbReference type="EMBL" id="MDT2404603.1"/>
    </source>
</evidence>
<feature type="domain" description="Tape measure protein N-terminal" evidence="2">
    <location>
        <begin position="69"/>
        <end position="259"/>
    </location>
</feature>
<gene>
    <name evidence="3" type="ORF">P7D43_19735</name>
</gene>
<dbReference type="RefSeq" id="WP_311865647.1">
    <property type="nucleotide sequence ID" value="NZ_JARPWH010000118.1"/>
</dbReference>
<dbReference type="Proteomes" id="UP001260773">
    <property type="component" value="Unassembled WGS sequence"/>
</dbReference>
<dbReference type="EMBL" id="JARPWH010000118">
    <property type="protein sequence ID" value="MDT2404603.1"/>
    <property type="molecule type" value="Genomic_DNA"/>
</dbReference>
<reference evidence="3" key="1">
    <citation type="submission" date="2023-03" db="EMBL/GenBank/DDBJ databases">
        <authorList>
            <person name="Shen W."/>
            <person name="Cai J."/>
        </authorList>
    </citation>
    <scope>NUCLEOTIDE SEQUENCE</scope>
    <source>
        <strain evidence="3">P33-2</strain>
    </source>
</reference>
<dbReference type="AlphaFoldDB" id="A0AAW8RXJ9"/>
<dbReference type="NCBIfam" id="TIGR02675">
    <property type="entry name" value="tape_meas_nterm"/>
    <property type="match status" value="1"/>
</dbReference>